<dbReference type="Proteomes" id="UP000324222">
    <property type="component" value="Unassembled WGS sequence"/>
</dbReference>
<gene>
    <name evidence="2" type="ORF">E2C01_076180</name>
</gene>
<keyword evidence="3" id="KW-1185">Reference proteome</keyword>
<dbReference type="EMBL" id="VSRR010057306">
    <property type="protein sequence ID" value="MPC81556.1"/>
    <property type="molecule type" value="Genomic_DNA"/>
</dbReference>
<evidence type="ECO:0000313" key="2">
    <source>
        <dbReference type="EMBL" id="MPC81556.1"/>
    </source>
</evidence>
<reference evidence="2 3" key="1">
    <citation type="submission" date="2019-05" db="EMBL/GenBank/DDBJ databases">
        <title>Another draft genome of Portunus trituberculatus and its Hox gene families provides insights of decapod evolution.</title>
        <authorList>
            <person name="Jeong J.-H."/>
            <person name="Song I."/>
            <person name="Kim S."/>
            <person name="Choi T."/>
            <person name="Kim D."/>
            <person name="Ryu S."/>
            <person name="Kim W."/>
        </authorList>
    </citation>
    <scope>NUCLEOTIDE SEQUENCE [LARGE SCALE GENOMIC DNA]</scope>
    <source>
        <tissue evidence="2">Muscle</tissue>
    </source>
</reference>
<sequence>MALPGGCGCGPARRPDHRPNYGLRSWMNGCLAMRASGGTRGSGGARYSASGATADQRHPGSHSPAAGARGRQGTRGRLRGEKGAAEW</sequence>
<evidence type="ECO:0000256" key="1">
    <source>
        <dbReference type="SAM" id="MobiDB-lite"/>
    </source>
</evidence>
<accession>A0A5B7IHN8</accession>
<comment type="caution">
    <text evidence="2">The sequence shown here is derived from an EMBL/GenBank/DDBJ whole genome shotgun (WGS) entry which is preliminary data.</text>
</comment>
<proteinExistence type="predicted"/>
<feature type="region of interest" description="Disordered" evidence="1">
    <location>
        <begin position="1"/>
        <end position="87"/>
    </location>
</feature>
<organism evidence="2 3">
    <name type="scientific">Portunus trituberculatus</name>
    <name type="common">Swimming crab</name>
    <name type="synonym">Neptunus trituberculatus</name>
    <dbReference type="NCBI Taxonomy" id="210409"/>
    <lineage>
        <taxon>Eukaryota</taxon>
        <taxon>Metazoa</taxon>
        <taxon>Ecdysozoa</taxon>
        <taxon>Arthropoda</taxon>
        <taxon>Crustacea</taxon>
        <taxon>Multicrustacea</taxon>
        <taxon>Malacostraca</taxon>
        <taxon>Eumalacostraca</taxon>
        <taxon>Eucarida</taxon>
        <taxon>Decapoda</taxon>
        <taxon>Pleocyemata</taxon>
        <taxon>Brachyura</taxon>
        <taxon>Eubrachyura</taxon>
        <taxon>Portunoidea</taxon>
        <taxon>Portunidae</taxon>
        <taxon>Portuninae</taxon>
        <taxon>Portunus</taxon>
    </lineage>
</organism>
<name>A0A5B7IHN8_PORTR</name>
<feature type="compositionally biased region" description="Low complexity" evidence="1">
    <location>
        <begin position="45"/>
        <end position="54"/>
    </location>
</feature>
<protein>
    <submittedName>
        <fullName evidence="2">Uncharacterized protein</fullName>
    </submittedName>
</protein>
<evidence type="ECO:0000313" key="3">
    <source>
        <dbReference type="Proteomes" id="UP000324222"/>
    </source>
</evidence>
<feature type="compositionally biased region" description="Basic and acidic residues" evidence="1">
    <location>
        <begin position="78"/>
        <end position="87"/>
    </location>
</feature>
<dbReference type="AlphaFoldDB" id="A0A5B7IHN8"/>